<dbReference type="InterPro" id="IPR041698">
    <property type="entry name" value="Methyltransf_25"/>
</dbReference>
<reference evidence="4" key="1">
    <citation type="journal article" date="2020" name="J. Eukaryot. Microbiol.">
        <title>De novo Sequencing, Assembly and Annotation of the Transcriptome for the Free-Living Testate Amoeba Arcella intermedia.</title>
        <authorList>
            <person name="Ribeiro G.M."/>
            <person name="Porfirio-Sousa A.L."/>
            <person name="Maurer-Alcala X.X."/>
            <person name="Katz L.A."/>
            <person name="Lahr D.J.G."/>
        </authorList>
    </citation>
    <scope>NUCLEOTIDE SEQUENCE</scope>
</reference>
<evidence type="ECO:0000313" key="4">
    <source>
        <dbReference type="EMBL" id="NDV36889.1"/>
    </source>
</evidence>
<dbReference type="Gene3D" id="3.40.50.150">
    <property type="entry name" value="Vaccinia Virus protein VP39"/>
    <property type="match status" value="1"/>
</dbReference>
<dbReference type="GO" id="GO:0008168">
    <property type="term" value="F:methyltransferase activity"/>
    <property type="evidence" value="ECO:0007669"/>
    <property type="project" value="UniProtKB-KW"/>
</dbReference>
<evidence type="ECO:0000256" key="1">
    <source>
        <dbReference type="ARBA" id="ARBA00022603"/>
    </source>
</evidence>
<dbReference type="GO" id="GO:0032259">
    <property type="term" value="P:methylation"/>
    <property type="evidence" value="ECO:0007669"/>
    <property type="project" value="UniProtKB-KW"/>
</dbReference>
<dbReference type="PANTHER" id="PTHR43861:SF1">
    <property type="entry name" value="TRANS-ACONITATE 2-METHYLTRANSFERASE"/>
    <property type="match status" value="1"/>
</dbReference>
<name>A0A6B2LID8_9EUKA</name>
<dbReference type="AlphaFoldDB" id="A0A6B2LID8"/>
<evidence type="ECO:0000259" key="3">
    <source>
        <dbReference type="Pfam" id="PF13649"/>
    </source>
</evidence>
<accession>A0A6B2LID8</accession>
<proteinExistence type="predicted"/>
<dbReference type="SUPFAM" id="SSF53335">
    <property type="entry name" value="S-adenosyl-L-methionine-dependent methyltransferases"/>
    <property type="match status" value="1"/>
</dbReference>
<dbReference type="Pfam" id="PF13649">
    <property type="entry name" value="Methyltransf_25"/>
    <property type="match status" value="1"/>
</dbReference>
<keyword evidence="1" id="KW-0489">Methyltransferase</keyword>
<keyword evidence="2" id="KW-0808">Transferase</keyword>
<dbReference type="EMBL" id="GIBP01007920">
    <property type="protein sequence ID" value="NDV36889.1"/>
    <property type="molecule type" value="Transcribed_RNA"/>
</dbReference>
<dbReference type="CDD" id="cd02440">
    <property type="entry name" value="AdoMet_MTases"/>
    <property type="match status" value="1"/>
</dbReference>
<feature type="domain" description="Methyltransferase" evidence="3">
    <location>
        <begin position="32"/>
        <end position="127"/>
    </location>
</feature>
<sequence>MFDEIEAESFVNQMPLTSLSSFISKLHPKSHILDMGCGNGLPVSKLLSDHSFQVLGIDISESFLQAARNNVPNASFLHLDFTIEHNLLLLSGKGFSGIVCSYSLMQMNQTCFVSTLKCIHSMLSIGGYFLYISTYSPKTTDFKKVVFYGVEGYATFYSFKDSLAFLQMAGFEIVETSVDGAHAFSSVICRKRAKGEV</sequence>
<dbReference type="PANTHER" id="PTHR43861">
    <property type="entry name" value="TRANS-ACONITATE 2-METHYLTRANSFERASE-RELATED"/>
    <property type="match status" value="1"/>
</dbReference>
<dbReference type="InterPro" id="IPR029063">
    <property type="entry name" value="SAM-dependent_MTases_sf"/>
</dbReference>
<protein>
    <recommendedName>
        <fullName evidence="3">Methyltransferase domain-containing protein</fullName>
    </recommendedName>
</protein>
<organism evidence="4">
    <name type="scientific">Arcella intermedia</name>
    <dbReference type="NCBI Taxonomy" id="1963864"/>
    <lineage>
        <taxon>Eukaryota</taxon>
        <taxon>Amoebozoa</taxon>
        <taxon>Tubulinea</taxon>
        <taxon>Elardia</taxon>
        <taxon>Arcellinida</taxon>
        <taxon>Sphaerothecina</taxon>
        <taxon>Arcellidae</taxon>
        <taxon>Arcella</taxon>
    </lineage>
</organism>
<evidence type="ECO:0000256" key="2">
    <source>
        <dbReference type="ARBA" id="ARBA00022679"/>
    </source>
</evidence>